<protein>
    <submittedName>
        <fullName evidence="4">Alpha-tubulin suppressor</fullName>
    </submittedName>
</protein>
<dbReference type="GO" id="GO:0000272">
    <property type="term" value="P:polysaccharide catabolic process"/>
    <property type="evidence" value="ECO:0007669"/>
    <property type="project" value="UniProtKB-KW"/>
</dbReference>
<name>A0A1I2G3G7_9ACTN</name>
<evidence type="ECO:0000259" key="3">
    <source>
        <dbReference type="PROSITE" id="PS50853"/>
    </source>
</evidence>
<dbReference type="STRING" id="35752.SAMN05421541_106189"/>
<dbReference type="GO" id="GO:0005737">
    <property type="term" value="C:cytoplasm"/>
    <property type="evidence" value="ECO:0007669"/>
    <property type="project" value="TreeGrafter"/>
</dbReference>
<dbReference type="PANTHER" id="PTHR45982:SF1">
    <property type="entry name" value="REGULATOR OF CHROMOSOME CONDENSATION"/>
    <property type="match status" value="1"/>
</dbReference>
<dbReference type="SUPFAM" id="SSF50985">
    <property type="entry name" value="RCC1/BLIP-II"/>
    <property type="match status" value="4"/>
</dbReference>
<keyword evidence="1" id="KW-0378">Hydrolase</keyword>
<keyword evidence="1" id="KW-0326">Glycosidase</keyword>
<evidence type="ECO:0000313" key="5">
    <source>
        <dbReference type="Proteomes" id="UP000199645"/>
    </source>
</evidence>
<gene>
    <name evidence="4" type="ORF">SAMN05421541_106189</name>
</gene>
<dbReference type="Proteomes" id="UP000199645">
    <property type="component" value="Unassembled WGS sequence"/>
</dbReference>
<dbReference type="Gene3D" id="2.130.10.30">
    <property type="entry name" value="Regulator of chromosome condensation 1/beta-lactamase-inhibitor protein II"/>
    <property type="match status" value="3"/>
</dbReference>
<feature type="domain" description="Fibronectin type-III" evidence="3">
    <location>
        <begin position="294"/>
        <end position="381"/>
    </location>
</feature>
<evidence type="ECO:0000256" key="1">
    <source>
        <dbReference type="ARBA" id="ARBA00023295"/>
    </source>
</evidence>
<feature type="domain" description="Fibronectin type-III" evidence="3">
    <location>
        <begin position="466"/>
        <end position="552"/>
    </location>
</feature>
<dbReference type="InterPro" id="IPR003961">
    <property type="entry name" value="FN3_dom"/>
</dbReference>
<sequence>MSLIRAGYRRPTAYLVVLILLAVFGVTAEAMAAGSGIAAPTKLTAVAGDGTVTLTWTRASGAVSVDVIRNGTVFAKQVTGSRWTTHTVRNGVTYKYALRSVDAKGRRSAKSATKTVTPQAPPPALNGVAVRNQNGQVALTWQKPNNTIAATVRARVDGAVRGTAKVADQVLTIGGLTNDKSYLISLEALNKNGSAGKSVQVTAIPSEEEQRSPFGLTATGGAARVDLSWNPVAGAQRYHVYRNGEMLSTVAAPAVTAADVNLTNTVTYKYQVRVVVSGQLSGPSPIKVATPLAIPATPGPVTAQPRDGAVLLSWPEPDDPVAAYEVYRNNTKVTEIPGTALTYTDTGLVNKKTYQYQMVAYNANKSAGPRSATVSAVPGPAPGAPAAPAVVAGDSKVTLSWTGGGTGRWVLLRDGNALGGVLTGTGFVDTSAINDITYRYALVAVGADQQWSPPSTAVAATPRAIPPNAPTGLRAVAGNTEVTLTWDMPLPAAARYRVYRDGARVAEVAASPARDGALDNDTTYEYRVTALDARGVESAPTATVTARPTPPAEDVPTVTATGLHEAAQLTFTPAQGRTVAEWRVLRDGVEIARTALPASTDRQLTDGRTYRYQVQSVYDDGTVSPLSVVAVAAPRAPWQSVSVGSAFTCAVHVNGTARCWGANESRQLGDLSTVNSAAAPVTVTGPTGVTQVAAGTRQACAVTGRGVLWCWGAVLGKPEQTTRPVVVPGVSGVTAVDTDGGAACAVAAGGAVWCLGDGSRGQLGGPASSTVPVKVTLPDGGTATAVTVGGGHACALLTGGSIACWGADDHGQRSGTPSTTHTPVRVAGVTGASAVSAGADHTCVLTGIAVSCFGGNDVGQLGRTVAATGGPAAVTVPAATAVSAGNHYTCVTLLSGQARCFGAGRSGQLGDGAGLDWAVPMTVLNLDTAMAVSAAGGTGATTCALTRDASLWCFGANGSGQLGTGADSRSSRPSQPIAGLGGTTRIALGADAGCVVRGTEVWCWGDNRWGAAGGVAGIPVPHPARVPLPEGVKARTVAVGAATTCVLSEANEVYCWGANDVGQAGQPAARTVTPALVPIKGASEISVGDQLTCVRRANGTLWCFGRADLLGAGLTEKAPHPEPVQVVDDTGQPLAGISQVTVGPGHVCATERYVETTPTSGGMWCFGANTDGQLGSAGDGAAVARRVPGLYGVIALGVGRAHTCAVALLPSRALWCFGANESGQLGLGDLKGRTSPTLVEDVKASRLAVAGDLTCVKSPNPQGWCFGAGGGGQTGNGLLRAGEPLAQVLYDREGILLVAHLATNGTTTCAARTDGAVTCWGARTLTSFGEGPVLGYPTAYVVD</sequence>
<proteinExistence type="predicted"/>
<dbReference type="SMART" id="SM00060">
    <property type="entry name" value="FN3"/>
    <property type="match status" value="7"/>
</dbReference>
<dbReference type="InterPro" id="IPR009091">
    <property type="entry name" value="RCC1/BLIP-II"/>
</dbReference>
<dbReference type="PROSITE" id="PS50853">
    <property type="entry name" value="FN3"/>
    <property type="match status" value="2"/>
</dbReference>
<dbReference type="SUPFAM" id="SSF49265">
    <property type="entry name" value="Fibronectin type III"/>
    <property type="match status" value="3"/>
</dbReference>
<keyword evidence="5" id="KW-1185">Reference proteome</keyword>
<dbReference type="OrthoDB" id="5482597at2"/>
<evidence type="ECO:0000313" key="4">
    <source>
        <dbReference type="EMBL" id="SFF12092.1"/>
    </source>
</evidence>
<accession>A0A1I2G3G7</accession>
<dbReference type="PANTHER" id="PTHR45982">
    <property type="entry name" value="REGULATOR OF CHROMOSOME CONDENSATION"/>
    <property type="match status" value="1"/>
</dbReference>
<dbReference type="PRINTS" id="PR00633">
    <property type="entry name" value="RCCNDNSATION"/>
</dbReference>
<dbReference type="RefSeq" id="WP_093615122.1">
    <property type="nucleotide sequence ID" value="NZ_BOMT01000023.1"/>
</dbReference>
<dbReference type="GO" id="GO:0016798">
    <property type="term" value="F:hydrolase activity, acting on glycosyl bonds"/>
    <property type="evidence" value="ECO:0007669"/>
    <property type="project" value="UniProtKB-KW"/>
</dbReference>
<dbReference type="Pfam" id="PF00415">
    <property type="entry name" value="RCC1"/>
    <property type="match status" value="2"/>
</dbReference>
<organism evidence="4 5">
    <name type="scientific">Actinoplanes philippinensis</name>
    <dbReference type="NCBI Taxonomy" id="35752"/>
    <lineage>
        <taxon>Bacteria</taxon>
        <taxon>Bacillati</taxon>
        <taxon>Actinomycetota</taxon>
        <taxon>Actinomycetes</taxon>
        <taxon>Micromonosporales</taxon>
        <taxon>Micromonosporaceae</taxon>
        <taxon>Actinoplanes</taxon>
    </lineage>
</organism>
<dbReference type="InterPro" id="IPR000408">
    <property type="entry name" value="Reg_chr_condens"/>
</dbReference>
<keyword evidence="2" id="KW-0119">Carbohydrate metabolism</keyword>
<reference evidence="4 5" key="1">
    <citation type="submission" date="2016-10" db="EMBL/GenBank/DDBJ databases">
        <authorList>
            <person name="de Groot N.N."/>
        </authorList>
    </citation>
    <scope>NUCLEOTIDE SEQUENCE [LARGE SCALE GENOMIC DNA]</scope>
    <source>
        <strain evidence="4 5">DSM 43019</strain>
    </source>
</reference>
<dbReference type="InterPro" id="IPR013783">
    <property type="entry name" value="Ig-like_fold"/>
</dbReference>
<dbReference type="GO" id="GO:0005085">
    <property type="term" value="F:guanyl-nucleotide exchange factor activity"/>
    <property type="evidence" value="ECO:0007669"/>
    <property type="project" value="TreeGrafter"/>
</dbReference>
<dbReference type="Pfam" id="PF13540">
    <property type="entry name" value="RCC1_2"/>
    <property type="match status" value="2"/>
</dbReference>
<evidence type="ECO:0000256" key="2">
    <source>
        <dbReference type="ARBA" id="ARBA00023326"/>
    </source>
</evidence>
<dbReference type="PROSITE" id="PS50012">
    <property type="entry name" value="RCC1_3"/>
    <property type="match status" value="7"/>
</dbReference>
<dbReference type="CDD" id="cd00063">
    <property type="entry name" value="FN3"/>
    <property type="match status" value="2"/>
</dbReference>
<dbReference type="EMBL" id="FONV01000006">
    <property type="protein sequence ID" value="SFF12092.1"/>
    <property type="molecule type" value="Genomic_DNA"/>
</dbReference>
<dbReference type="InterPro" id="IPR036116">
    <property type="entry name" value="FN3_sf"/>
</dbReference>
<dbReference type="InterPro" id="IPR051553">
    <property type="entry name" value="Ran_GTPase-activating"/>
</dbReference>
<dbReference type="Gene3D" id="2.60.40.10">
    <property type="entry name" value="Immunoglobulins"/>
    <property type="match status" value="7"/>
</dbReference>
<keyword evidence="2" id="KW-0624">Polysaccharide degradation</keyword>